<evidence type="ECO:0000313" key="2">
    <source>
        <dbReference type="EMBL" id="KAJ7366728.1"/>
    </source>
</evidence>
<dbReference type="Pfam" id="PF00144">
    <property type="entry name" value="Beta-lactamase"/>
    <property type="match status" value="1"/>
</dbReference>
<sequence>MVSISQQQQDAIRGLMSRAVESNTLPALFCGVTDHNGEIFMHQTGRKVLGDPLSDRLDENAVFWICSQTKLITSIAAMQLIEQGKIQLNTLAREILPELANPIIVTARDADGKPTATASAKNPITFGQLLNHSSGLEYPQSGAAYGSYPYETSSAWFNKLQGSLPGPLLKFEPGSDFAYGFSTDCVGFIVERIAGKSLDQYFKDHIFSPLGITSASFYLTADLKERRLPLSVRNSENELEKWNNQTEIINQDPETTNVHFGGVGLYSPLKDYLAILRHLLQIKTGKAANPILSAASVAVLFKPTLNVPAANSLAKMLGMPEGSTQFSTGQMVTTTDFPGRRKKGTGAWGGWASTSYLIDPTTGIAAVFGTQLAPGLADFDVTYENLWSEVEQALYADLENEA</sequence>
<dbReference type="Gene3D" id="3.40.710.10">
    <property type="entry name" value="DD-peptidase/beta-lactamase superfamily"/>
    <property type="match status" value="1"/>
</dbReference>
<dbReference type="PANTHER" id="PTHR43283:SF3">
    <property type="entry name" value="BETA-LACTAMASE FAMILY PROTEIN (AFU_ORTHOLOGUE AFUA_5G07500)"/>
    <property type="match status" value="1"/>
</dbReference>
<dbReference type="Proteomes" id="UP001218218">
    <property type="component" value="Unassembled WGS sequence"/>
</dbReference>
<dbReference type="InterPro" id="IPR012338">
    <property type="entry name" value="Beta-lactam/transpept-like"/>
</dbReference>
<name>A0AAD7ARP4_9AGAR</name>
<organism evidence="2 3">
    <name type="scientific">Mycena albidolilacea</name>
    <dbReference type="NCBI Taxonomy" id="1033008"/>
    <lineage>
        <taxon>Eukaryota</taxon>
        <taxon>Fungi</taxon>
        <taxon>Dikarya</taxon>
        <taxon>Basidiomycota</taxon>
        <taxon>Agaricomycotina</taxon>
        <taxon>Agaricomycetes</taxon>
        <taxon>Agaricomycetidae</taxon>
        <taxon>Agaricales</taxon>
        <taxon>Marasmiineae</taxon>
        <taxon>Mycenaceae</taxon>
        <taxon>Mycena</taxon>
    </lineage>
</organism>
<dbReference type="SUPFAM" id="SSF56601">
    <property type="entry name" value="beta-lactamase/transpeptidase-like"/>
    <property type="match status" value="1"/>
</dbReference>
<dbReference type="InterPro" id="IPR050789">
    <property type="entry name" value="Diverse_Enzym_Activities"/>
</dbReference>
<proteinExistence type="predicted"/>
<dbReference type="InterPro" id="IPR001466">
    <property type="entry name" value="Beta-lactam-related"/>
</dbReference>
<keyword evidence="3" id="KW-1185">Reference proteome</keyword>
<evidence type="ECO:0000313" key="3">
    <source>
        <dbReference type="Proteomes" id="UP001218218"/>
    </source>
</evidence>
<dbReference type="AlphaFoldDB" id="A0AAD7ARP4"/>
<evidence type="ECO:0000259" key="1">
    <source>
        <dbReference type="Pfam" id="PF00144"/>
    </source>
</evidence>
<feature type="domain" description="Beta-lactamase-related" evidence="1">
    <location>
        <begin position="15"/>
        <end position="385"/>
    </location>
</feature>
<dbReference type="EMBL" id="JARIHO010000002">
    <property type="protein sequence ID" value="KAJ7366728.1"/>
    <property type="molecule type" value="Genomic_DNA"/>
</dbReference>
<accession>A0AAD7ARP4</accession>
<reference evidence="2" key="1">
    <citation type="submission" date="2023-03" db="EMBL/GenBank/DDBJ databases">
        <title>Massive genome expansion in bonnet fungi (Mycena s.s.) driven by repeated elements and novel gene families across ecological guilds.</title>
        <authorList>
            <consortium name="Lawrence Berkeley National Laboratory"/>
            <person name="Harder C.B."/>
            <person name="Miyauchi S."/>
            <person name="Viragh M."/>
            <person name="Kuo A."/>
            <person name="Thoen E."/>
            <person name="Andreopoulos B."/>
            <person name="Lu D."/>
            <person name="Skrede I."/>
            <person name="Drula E."/>
            <person name="Henrissat B."/>
            <person name="Morin E."/>
            <person name="Kohler A."/>
            <person name="Barry K."/>
            <person name="LaButti K."/>
            <person name="Morin E."/>
            <person name="Salamov A."/>
            <person name="Lipzen A."/>
            <person name="Mereny Z."/>
            <person name="Hegedus B."/>
            <person name="Baldrian P."/>
            <person name="Stursova M."/>
            <person name="Weitz H."/>
            <person name="Taylor A."/>
            <person name="Grigoriev I.V."/>
            <person name="Nagy L.G."/>
            <person name="Martin F."/>
            <person name="Kauserud H."/>
        </authorList>
    </citation>
    <scope>NUCLEOTIDE SEQUENCE</scope>
    <source>
        <strain evidence="2">CBHHK002</strain>
    </source>
</reference>
<dbReference type="PANTHER" id="PTHR43283">
    <property type="entry name" value="BETA-LACTAMASE-RELATED"/>
    <property type="match status" value="1"/>
</dbReference>
<gene>
    <name evidence="2" type="ORF">DFH08DRAFT_835293</name>
</gene>
<comment type="caution">
    <text evidence="2">The sequence shown here is derived from an EMBL/GenBank/DDBJ whole genome shotgun (WGS) entry which is preliminary data.</text>
</comment>
<protein>
    <submittedName>
        <fullName evidence="2">Beta-lactamase/transpeptidase-like protein</fullName>
    </submittedName>
</protein>